<dbReference type="AlphaFoldDB" id="A0A6N6MPN9"/>
<feature type="short sequence motif" description="DGA/G" evidence="4">
    <location>
        <begin position="214"/>
        <end position="216"/>
    </location>
</feature>
<evidence type="ECO:0000256" key="1">
    <source>
        <dbReference type="ARBA" id="ARBA00022801"/>
    </source>
</evidence>
<dbReference type="PANTHER" id="PTHR14226">
    <property type="entry name" value="NEUROPATHY TARGET ESTERASE/SWISS CHEESE D.MELANOGASTER"/>
    <property type="match status" value="1"/>
</dbReference>
<feature type="chain" id="PRO_5027019834" evidence="5">
    <location>
        <begin position="24"/>
        <end position="777"/>
    </location>
</feature>
<reference evidence="7 8" key="1">
    <citation type="submission" date="2019-09" db="EMBL/GenBank/DDBJ databases">
        <authorList>
            <person name="Cao W.R."/>
        </authorList>
    </citation>
    <scope>NUCLEOTIDE SEQUENCE [LARGE SCALE GENOMIC DNA]</scope>
    <source>
        <strain evidence="7 8">B1N29</strain>
    </source>
</reference>
<feature type="short sequence motif" description="GXGXXG" evidence="4">
    <location>
        <begin position="41"/>
        <end position="46"/>
    </location>
</feature>
<accession>A0A6N6MPN9</accession>
<evidence type="ECO:0000256" key="2">
    <source>
        <dbReference type="ARBA" id="ARBA00022963"/>
    </source>
</evidence>
<gene>
    <name evidence="7" type="ORF">F6U93_00035</name>
</gene>
<protein>
    <submittedName>
        <fullName evidence="7">Patatin-like phospholipase family protein</fullName>
    </submittedName>
</protein>
<dbReference type="PANTHER" id="PTHR14226:SF76">
    <property type="entry name" value="NTE FAMILY PROTEIN RSSA"/>
    <property type="match status" value="1"/>
</dbReference>
<keyword evidence="1 4" id="KW-0378">Hydrolase</keyword>
<dbReference type="InterPro" id="IPR016035">
    <property type="entry name" value="Acyl_Trfase/lysoPLipase"/>
</dbReference>
<dbReference type="GO" id="GO:0016787">
    <property type="term" value="F:hydrolase activity"/>
    <property type="evidence" value="ECO:0007669"/>
    <property type="project" value="UniProtKB-UniRule"/>
</dbReference>
<feature type="short sequence motif" description="GXSXG" evidence="4">
    <location>
        <begin position="68"/>
        <end position="72"/>
    </location>
</feature>
<dbReference type="GO" id="GO:0016042">
    <property type="term" value="P:lipid catabolic process"/>
    <property type="evidence" value="ECO:0007669"/>
    <property type="project" value="UniProtKB-UniRule"/>
</dbReference>
<dbReference type="EMBL" id="WAAT01000001">
    <property type="protein sequence ID" value="KAB1071951.1"/>
    <property type="molecule type" value="Genomic_DNA"/>
</dbReference>
<dbReference type="Gene3D" id="3.40.1090.10">
    <property type="entry name" value="Cytosolic phospholipase A2 catalytic domain"/>
    <property type="match status" value="2"/>
</dbReference>
<evidence type="ECO:0000313" key="7">
    <source>
        <dbReference type="EMBL" id="KAB1071951.1"/>
    </source>
</evidence>
<evidence type="ECO:0000313" key="8">
    <source>
        <dbReference type="Proteomes" id="UP000441333"/>
    </source>
</evidence>
<evidence type="ECO:0000256" key="5">
    <source>
        <dbReference type="SAM" id="SignalP"/>
    </source>
</evidence>
<feature type="active site" description="Proton acceptor" evidence="4">
    <location>
        <position position="214"/>
    </location>
</feature>
<dbReference type="SUPFAM" id="SSF52151">
    <property type="entry name" value="FabD/lysophospholipase-like"/>
    <property type="match status" value="1"/>
</dbReference>
<keyword evidence="3 4" id="KW-0443">Lipid metabolism</keyword>
<keyword evidence="8" id="KW-1185">Reference proteome</keyword>
<name>A0A6N6MPN9_9FLAO</name>
<proteinExistence type="predicted"/>
<dbReference type="Pfam" id="PF01734">
    <property type="entry name" value="Patatin"/>
    <property type="match status" value="1"/>
</dbReference>
<comment type="caution">
    <text evidence="7">The sequence shown here is derived from an EMBL/GenBank/DDBJ whole genome shotgun (WGS) entry which is preliminary data.</text>
</comment>
<evidence type="ECO:0000259" key="6">
    <source>
        <dbReference type="PROSITE" id="PS51635"/>
    </source>
</evidence>
<feature type="active site" description="Nucleophile" evidence="4">
    <location>
        <position position="70"/>
    </location>
</feature>
<dbReference type="CDD" id="cd07205">
    <property type="entry name" value="Pat_PNPLA6_PNPLA7_NTE1_like"/>
    <property type="match status" value="1"/>
</dbReference>
<dbReference type="Gene3D" id="2.40.160.50">
    <property type="entry name" value="membrane protein fhac: a member of the omp85/tpsb transporter family"/>
    <property type="match status" value="1"/>
</dbReference>
<dbReference type="InterPro" id="IPR050301">
    <property type="entry name" value="NTE"/>
</dbReference>
<organism evidence="7 8">
    <name type="scientific">Pseudotamlana haliotis</name>
    <dbReference type="NCBI Taxonomy" id="2614804"/>
    <lineage>
        <taxon>Bacteria</taxon>
        <taxon>Pseudomonadati</taxon>
        <taxon>Bacteroidota</taxon>
        <taxon>Flavobacteriia</taxon>
        <taxon>Flavobacteriales</taxon>
        <taxon>Flavobacteriaceae</taxon>
        <taxon>Pseudotamlana</taxon>
    </lineage>
</organism>
<dbReference type="Proteomes" id="UP000441333">
    <property type="component" value="Unassembled WGS sequence"/>
</dbReference>
<dbReference type="PROSITE" id="PS51635">
    <property type="entry name" value="PNPLA"/>
    <property type="match status" value="1"/>
</dbReference>
<sequence>MLKVNKIFCVIVLLFSLQFHCNAQDKKLKFKKPKVALVLSGGGAKGIAHIPVLQKLDSLGIVPDLVVGTSMGSVVGGLYAMGYSGNEISAILNKLNWSDLLGGSVTLAKVGNEEKSEFGHYLLGLNWKNKKPSISTGILNDQNLRELLATLTYPVYNVHDFDRLPIPYRAIATDIVEGKEVVMKEGSLLTAMRASMSIPSVFKPVDYKDMLLVDGGVLNNFPADVAKELGADIIIGSDVGGGLKKKSELNNIATILFQTSMLVSNIKNPENRKLCDVLIDHTPNLTYSTGDFKDSNEIFTEGKIATNTHESELVALAEKLKPYKQRQIEMPKAPKEFEINEIIYRNISKGNLNLVKSRINLEAKGVYTPSDMVNGIDRLMGTDLFNQIVVVPKVRDSLIDLDLSGVENSKHQVKFSLHFDTYRGLGLIANYTGRNILGDASRTLITLDIAEQPKFRLQHQKIFGEKHLWWWRTEFLWQKLKQKIYFDGYGVDGIRSNTFQFQYALNRNFIPNKSYLGLGIVSERNSLEPKISFGVDSASDLDKYKYNEVGLDLHFNYNSLNQVFFANNGAFLHAVIEQPFVHHADLAFEDSAFDFDGRTNGFTKANVVYERRLPLTPRLTAIIGGTGAFTFEHDLKDDEISYDEFGLGGKYFIGGNLKRPSRDTFIFNGLNEDELTATQFIALTLGMQYNLMNKLYVKPHTSLGVAGFKGFGEFVDTAFSPKGSWSDAVETSALFSVGSTFSYHSIIGPINVDVSYINDLDAFRVFLGVGLQFGRTN</sequence>
<dbReference type="InterPro" id="IPR002641">
    <property type="entry name" value="PNPLA_dom"/>
</dbReference>
<feature type="signal peptide" evidence="5">
    <location>
        <begin position="1"/>
        <end position="23"/>
    </location>
</feature>
<evidence type="ECO:0000256" key="3">
    <source>
        <dbReference type="ARBA" id="ARBA00023098"/>
    </source>
</evidence>
<keyword evidence="5" id="KW-0732">Signal</keyword>
<keyword evidence="2 4" id="KW-0442">Lipid degradation</keyword>
<feature type="domain" description="PNPLA" evidence="6">
    <location>
        <begin position="37"/>
        <end position="227"/>
    </location>
</feature>
<evidence type="ECO:0000256" key="4">
    <source>
        <dbReference type="PROSITE-ProRule" id="PRU01161"/>
    </source>
</evidence>